<comment type="caution">
    <text evidence="1">The sequence shown here is derived from an EMBL/GenBank/DDBJ whole genome shotgun (WGS) entry which is preliminary data.</text>
</comment>
<sequence length="102" mass="11820">MLRNRTCSSRLLEKDHRSLILSRQSELDDMQYGFLMVPLPQLGCNEPMMSLSTTRLRPGVLNQLQSPREAPKCNRLFCGPVQLCNLCRAWRAILGDERWKET</sequence>
<dbReference type="Proteomes" id="UP000799444">
    <property type="component" value="Unassembled WGS sequence"/>
</dbReference>
<evidence type="ECO:0000313" key="2">
    <source>
        <dbReference type="Proteomes" id="UP000799444"/>
    </source>
</evidence>
<reference evidence="1" key="1">
    <citation type="journal article" date="2020" name="Stud. Mycol.">
        <title>101 Dothideomycetes genomes: a test case for predicting lifestyles and emergence of pathogens.</title>
        <authorList>
            <person name="Haridas S."/>
            <person name="Albert R."/>
            <person name="Binder M."/>
            <person name="Bloem J."/>
            <person name="Labutti K."/>
            <person name="Salamov A."/>
            <person name="Andreopoulos B."/>
            <person name="Baker S."/>
            <person name="Barry K."/>
            <person name="Bills G."/>
            <person name="Bluhm B."/>
            <person name="Cannon C."/>
            <person name="Castanera R."/>
            <person name="Culley D."/>
            <person name="Daum C."/>
            <person name="Ezra D."/>
            <person name="Gonzalez J."/>
            <person name="Henrissat B."/>
            <person name="Kuo A."/>
            <person name="Liang C."/>
            <person name="Lipzen A."/>
            <person name="Lutzoni F."/>
            <person name="Magnuson J."/>
            <person name="Mondo S."/>
            <person name="Nolan M."/>
            <person name="Ohm R."/>
            <person name="Pangilinan J."/>
            <person name="Park H.-J."/>
            <person name="Ramirez L."/>
            <person name="Alfaro M."/>
            <person name="Sun H."/>
            <person name="Tritt A."/>
            <person name="Yoshinaga Y."/>
            <person name="Zwiers L.-H."/>
            <person name="Turgeon B."/>
            <person name="Goodwin S."/>
            <person name="Spatafora J."/>
            <person name="Crous P."/>
            <person name="Grigoriev I."/>
        </authorList>
    </citation>
    <scope>NUCLEOTIDE SEQUENCE</scope>
    <source>
        <strain evidence="1">CBS 125425</strain>
    </source>
</reference>
<dbReference type="EMBL" id="ML996137">
    <property type="protein sequence ID" value="KAF2735349.1"/>
    <property type="molecule type" value="Genomic_DNA"/>
</dbReference>
<name>A0A9P4R257_9PLEO</name>
<keyword evidence="2" id="KW-1185">Reference proteome</keyword>
<protein>
    <submittedName>
        <fullName evidence="1">Uncharacterized protein</fullName>
    </submittedName>
</protein>
<organism evidence="1 2">
    <name type="scientific">Polyplosphaeria fusca</name>
    <dbReference type="NCBI Taxonomy" id="682080"/>
    <lineage>
        <taxon>Eukaryota</taxon>
        <taxon>Fungi</taxon>
        <taxon>Dikarya</taxon>
        <taxon>Ascomycota</taxon>
        <taxon>Pezizomycotina</taxon>
        <taxon>Dothideomycetes</taxon>
        <taxon>Pleosporomycetidae</taxon>
        <taxon>Pleosporales</taxon>
        <taxon>Tetraplosphaeriaceae</taxon>
        <taxon>Polyplosphaeria</taxon>
    </lineage>
</organism>
<accession>A0A9P4R257</accession>
<proteinExistence type="predicted"/>
<dbReference type="AlphaFoldDB" id="A0A9P4R257"/>
<evidence type="ECO:0000313" key="1">
    <source>
        <dbReference type="EMBL" id="KAF2735349.1"/>
    </source>
</evidence>
<gene>
    <name evidence="1" type="ORF">EJ04DRAFT_218377</name>
</gene>